<sequence length="402" mass="45343">MKLKNVFLTLLSLVLTLLAVEGVLRLADYPPAPPIGWRWDESPYRAPFNADDHGTNQLGLRGNRVEYGADDFVVLLLGDSQVESGTQTADKLPEVVLRQELERAGMRKIKVFSVAGAGWGQDQQLVWLKEYFRHYRADLVLNWLTPVNDYWENTFVDRSVTPEAGRLKPTYTLAGGKHLQTVMPAAFDSRLVNLVALADGRIKHGAKFTLEQGELDRWSSQLPSPHSLHANAADCPAAELDQKLLIGAYMSGSRGYTLVTDENLGAGRSHFSPFLKNMSERDRYAVAITHRLLQEIANVARSHRASFFMFHPYRHDLDAAFREIRCIKTADGERYAYDGSDWLRHLKATPLKNQLITFDIHADKALSSGPNDWHFNEEGNRRVMKELADILMQRKLTSQSAG</sequence>
<dbReference type="AlphaFoldDB" id="A0A3A3GEN3"/>
<dbReference type="SUPFAM" id="SSF52266">
    <property type="entry name" value="SGNH hydrolase"/>
    <property type="match status" value="1"/>
</dbReference>
<protein>
    <recommendedName>
        <fullName evidence="3">SGNH/GDSL hydrolase family protein</fullName>
    </recommendedName>
</protein>
<reference evidence="2" key="1">
    <citation type="submission" date="2018-09" db="EMBL/GenBank/DDBJ databases">
        <authorList>
            <person name="Zhu H."/>
        </authorList>
    </citation>
    <scope>NUCLEOTIDE SEQUENCE [LARGE SCALE GENOMIC DNA]</scope>
    <source>
        <strain evidence="2">K1R23-30</strain>
    </source>
</reference>
<evidence type="ECO:0008006" key="3">
    <source>
        <dbReference type="Google" id="ProtNLM"/>
    </source>
</evidence>
<organism evidence="1 2">
    <name type="scientific">Noviherbaspirillum saxi</name>
    <dbReference type="NCBI Taxonomy" id="2320863"/>
    <lineage>
        <taxon>Bacteria</taxon>
        <taxon>Pseudomonadati</taxon>
        <taxon>Pseudomonadota</taxon>
        <taxon>Betaproteobacteria</taxon>
        <taxon>Burkholderiales</taxon>
        <taxon>Oxalobacteraceae</taxon>
        <taxon>Noviherbaspirillum</taxon>
    </lineage>
</organism>
<dbReference type="Proteomes" id="UP000265955">
    <property type="component" value="Unassembled WGS sequence"/>
</dbReference>
<proteinExistence type="predicted"/>
<gene>
    <name evidence="1" type="ORF">D3871_13185</name>
</gene>
<evidence type="ECO:0000313" key="2">
    <source>
        <dbReference type="Proteomes" id="UP000265955"/>
    </source>
</evidence>
<comment type="caution">
    <text evidence="1">The sequence shown here is derived from an EMBL/GenBank/DDBJ whole genome shotgun (WGS) entry which is preliminary data.</text>
</comment>
<dbReference type="OrthoDB" id="9764953at2"/>
<accession>A0A3A3GEN3</accession>
<name>A0A3A3GEN3_9BURK</name>
<keyword evidence="2" id="KW-1185">Reference proteome</keyword>
<dbReference type="EMBL" id="QYUO01000001">
    <property type="protein sequence ID" value="RJF99369.1"/>
    <property type="molecule type" value="Genomic_DNA"/>
</dbReference>
<dbReference type="RefSeq" id="WP_119769309.1">
    <property type="nucleotide sequence ID" value="NZ_QYUO01000001.1"/>
</dbReference>
<evidence type="ECO:0000313" key="1">
    <source>
        <dbReference type="EMBL" id="RJF99369.1"/>
    </source>
</evidence>